<organism evidence="2 3">
    <name type="scientific">Lentibacillus populi</name>
    <dbReference type="NCBI Taxonomy" id="1827502"/>
    <lineage>
        <taxon>Bacteria</taxon>
        <taxon>Bacillati</taxon>
        <taxon>Bacillota</taxon>
        <taxon>Bacilli</taxon>
        <taxon>Bacillales</taxon>
        <taxon>Bacillaceae</taxon>
        <taxon>Lentibacillus</taxon>
    </lineage>
</organism>
<evidence type="ECO:0000256" key="1">
    <source>
        <dbReference type="ARBA" id="ARBA00023125"/>
    </source>
</evidence>
<dbReference type="Pfam" id="PF12840">
    <property type="entry name" value="HTH_20"/>
    <property type="match status" value="1"/>
</dbReference>
<dbReference type="Gene3D" id="1.10.10.10">
    <property type="entry name" value="Winged helix-like DNA-binding domain superfamily/Winged helix DNA-binding domain"/>
    <property type="match status" value="1"/>
</dbReference>
<dbReference type="GO" id="GO:0003677">
    <property type="term" value="F:DNA binding"/>
    <property type="evidence" value="ECO:0007669"/>
    <property type="project" value="UniProtKB-KW"/>
</dbReference>
<comment type="caution">
    <text evidence="2">The sequence shown here is derived from an EMBL/GenBank/DDBJ whole genome shotgun (WGS) entry which is preliminary data.</text>
</comment>
<accession>A0A9W5X5I9</accession>
<dbReference type="InterPro" id="IPR036390">
    <property type="entry name" value="WH_DNA-bd_sf"/>
</dbReference>
<evidence type="ECO:0000313" key="3">
    <source>
        <dbReference type="Proteomes" id="UP000621492"/>
    </source>
</evidence>
<dbReference type="RefSeq" id="WP_188725170.1">
    <property type="nucleotide sequence ID" value="NZ_BMJD01000016.1"/>
</dbReference>
<dbReference type="PANTHER" id="PTHR38600:SF2">
    <property type="entry name" value="SLL0088 PROTEIN"/>
    <property type="match status" value="1"/>
</dbReference>
<dbReference type="CDD" id="cd00090">
    <property type="entry name" value="HTH_ARSR"/>
    <property type="match status" value="1"/>
</dbReference>
<dbReference type="Proteomes" id="UP000621492">
    <property type="component" value="Unassembled WGS sequence"/>
</dbReference>
<dbReference type="InterPro" id="IPR011991">
    <property type="entry name" value="ArsR-like_HTH"/>
</dbReference>
<dbReference type="SUPFAM" id="SSF46785">
    <property type="entry name" value="Winged helix' DNA-binding domain"/>
    <property type="match status" value="1"/>
</dbReference>
<dbReference type="EMBL" id="BMJD01000016">
    <property type="protein sequence ID" value="GGB44311.1"/>
    <property type="molecule type" value="Genomic_DNA"/>
</dbReference>
<dbReference type="PANTHER" id="PTHR38600">
    <property type="entry name" value="TRANSCRIPTIONAL REGULATORY PROTEIN"/>
    <property type="match status" value="1"/>
</dbReference>
<evidence type="ECO:0000313" key="2">
    <source>
        <dbReference type="EMBL" id="GGB44311.1"/>
    </source>
</evidence>
<proteinExistence type="predicted"/>
<keyword evidence="1" id="KW-0238">DNA-binding</keyword>
<gene>
    <name evidence="2" type="ORF">GCM10011409_22350</name>
</gene>
<keyword evidence="3" id="KW-1185">Reference proteome</keyword>
<reference evidence="2" key="1">
    <citation type="journal article" date="2014" name="Int. J. Syst. Evol. Microbiol.">
        <title>Complete genome sequence of Corynebacterium casei LMG S-19264T (=DSM 44701T), isolated from a smear-ripened cheese.</title>
        <authorList>
            <consortium name="US DOE Joint Genome Institute (JGI-PGF)"/>
            <person name="Walter F."/>
            <person name="Albersmeier A."/>
            <person name="Kalinowski J."/>
            <person name="Ruckert C."/>
        </authorList>
    </citation>
    <scope>NUCLEOTIDE SEQUENCE</scope>
    <source>
        <strain evidence="2">CGMCC 1.15454</strain>
    </source>
</reference>
<dbReference type="InterPro" id="IPR036388">
    <property type="entry name" value="WH-like_DNA-bd_sf"/>
</dbReference>
<protein>
    <submittedName>
        <fullName evidence="2">Transcriptional regulator</fullName>
    </submittedName>
</protein>
<dbReference type="AlphaFoldDB" id="A0A9W5X5I9"/>
<sequence length="211" mass="24911">MKQMMTLTTRNQLKVMGEPLRAEIMMHLIERPYTGQQLAEAMNIPRGKMHYHLKELEKNDLIEMVKTEEKNGILQKFYQAVAAGFTISEKLLPHRSEINQTTRQVINSILDRAKHRVQNAPDYAFEDKNQSENPEDWGYITTNGEFKATEEQFIEWKKKYYALMREFEQLGEETSEETNTYYFLHIGFQIEEEAFQIPIDKGTSDDEDFKK</sequence>
<reference evidence="2" key="2">
    <citation type="submission" date="2020-09" db="EMBL/GenBank/DDBJ databases">
        <authorList>
            <person name="Sun Q."/>
            <person name="Zhou Y."/>
        </authorList>
    </citation>
    <scope>NUCLEOTIDE SEQUENCE</scope>
    <source>
        <strain evidence="2">CGMCC 1.15454</strain>
    </source>
</reference>
<name>A0A9W5X5I9_9BACI</name>